<keyword evidence="4" id="KW-0238">DNA-binding</keyword>
<dbReference type="Proteomes" id="UP000189703">
    <property type="component" value="Unplaced"/>
</dbReference>
<name>A0A1U8B564_NELNU</name>
<feature type="compositionally biased region" description="Low complexity" evidence="7">
    <location>
        <begin position="207"/>
        <end position="218"/>
    </location>
</feature>
<dbReference type="InterPro" id="IPR009057">
    <property type="entry name" value="Homeodomain-like_sf"/>
</dbReference>
<dbReference type="CDD" id="cd00167">
    <property type="entry name" value="SANT"/>
    <property type="match status" value="2"/>
</dbReference>
<dbReference type="PROSITE" id="PS51294">
    <property type="entry name" value="HTH_MYB"/>
    <property type="match status" value="2"/>
</dbReference>
<evidence type="ECO:0000313" key="8">
    <source>
        <dbReference type="Proteomes" id="UP000189703"/>
    </source>
</evidence>
<feature type="region of interest" description="Disordered" evidence="7">
    <location>
        <begin position="201"/>
        <end position="227"/>
    </location>
</feature>
<dbReference type="KEGG" id="nnu:104607372"/>
<dbReference type="FunFam" id="1.10.10.60:FF:000300">
    <property type="entry name" value="Myb transcription factor"/>
    <property type="match status" value="1"/>
</dbReference>
<dbReference type="RefSeq" id="XP_010271304.1">
    <property type="nucleotide sequence ID" value="XM_010273002.2"/>
</dbReference>
<keyword evidence="5" id="KW-0804">Transcription</keyword>
<dbReference type="InterPro" id="IPR015495">
    <property type="entry name" value="Myb_TF_plants"/>
</dbReference>
<dbReference type="GeneID" id="104607372"/>
<keyword evidence="2" id="KW-0677">Repeat</keyword>
<protein>
    <submittedName>
        <fullName evidence="9">Myb-related protein 315</fullName>
    </submittedName>
</protein>
<comment type="subcellular location">
    <subcellularLocation>
        <location evidence="1">Nucleus</location>
    </subcellularLocation>
</comment>
<dbReference type="PANTHER" id="PTHR47994">
    <property type="entry name" value="F14D16.11-RELATED"/>
    <property type="match status" value="1"/>
</dbReference>
<dbReference type="GO" id="GO:0005634">
    <property type="term" value="C:nucleus"/>
    <property type="evidence" value="ECO:0000318"/>
    <property type="project" value="GO_Central"/>
</dbReference>
<evidence type="ECO:0000256" key="3">
    <source>
        <dbReference type="ARBA" id="ARBA00023015"/>
    </source>
</evidence>
<dbReference type="eggNOG" id="KOG0048">
    <property type="taxonomic scope" value="Eukaryota"/>
</dbReference>
<feature type="compositionally biased region" description="Polar residues" evidence="7">
    <location>
        <begin position="155"/>
        <end position="165"/>
    </location>
</feature>
<dbReference type="AlphaFoldDB" id="A0A1U8B564"/>
<evidence type="ECO:0000256" key="4">
    <source>
        <dbReference type="ARBA" id="ARBA00023125"/>
    </source>
</evidence>
<accession>A0A1U8B564</accession>
<evidence type="ECO:0000256" key="2">
    <source>
        <dbReference type="ARBA" id="ARBA00022737"/>
    </source>
</evidence>
<keyword evidence="8" id="KW-1185">Reference proteome</keyword>
<evidence type="ECO:0000256" key="5">
    <source>
        <dbReference type="ARBA" id="ARBA00023163"/>
    </source>
</evidence>
<dbReference type="SUPFAM" id="SSF46689">
    <property type="entry name" value="Homeodomain-like"/>
    <property type="match status" value="1"/>
</dbReference>
<dbReference type="PANTHER" id="PTHR47994:SF5">
    <property type="entry name" value="F14D16.11-RELATED"/>
    <property type="match status" value="1"/>
</dbReference>
<dbReference type="InterPro" id="IPR017930">
    <property type="entry name" value="Myb_dom"/>
</dbReference>
<evidence type="ECO:0000256" key="1">
    <source>
        <dbReference type="ARBA" id="ARBA00004123"/>
    </source>
</evidence>
<feature type="region of interest" description="Disordered" evidence="7">
    <location>
        <begin position="151"/>
        <end position="170"/>
    </location>
</feature>
<dbReference type="GO" id="GO:0000987">
    <property type="term" value="F:cis-regulatory region sequence-specific DNA binding"/>
    <property type="evidence" value="ECO:0000318"/>
    <property type="project" value="GO_Central"/>
</dbReference>
<reference evidence="9" key="1">
    <citation type="submission" date="2025-08" db="UniProtKB">
        <authorList>
            <consortium name="RefSeq"/>
        </authorList>
    </citation>
    <scope>IDENTIFICATION</scope>
</reference>
<dbReference type="PROSITE" id="PS50090">
    <property type="entry name" value="MYB_LIKE"/>
    <property type="match status" value="2"/>
</dbReference>
<organism evidence="8 9">
    <name type="scientific">Nelumbo nucifera</name>
    <name type="common">Sacred lotus</name>
    <dbReference type="NCBI Taxonomy" id="4432"/>
    <lineage>
        <taxon>Eukaryota</taxon>
        <taxon>Viridiplantae</taxon>
        <taxon>Streptophyta</taxon>
        <taxon>Embryophyta</taxon>
        <taxon>Tracheophyta</taxon>
        <taxon>Spermatophyta</taxon>
        <taxon>Magnoliopsida</taxon>
        <taxon>Proteales</taxon>
        <taxon>Nelumbonaceae</taxon>
        <taxon>Nelumbo</taxon>
    </lineage>
</organism>
<keyword evidence="3" id="KW-0805">Transcription regulation</keyword>
<dbReference type="FunCoup" id="A0A1U8B564">
    <property type="interactions" value="9"/>
</dbReference>
<evidence type="ECO:0000256" key="7">
    <source>
        <dbReference type="SAM" id="MobiDB-lite"/>
    </source>
</evidence>
<evidence type="ECO:0000256" key="6">
    <source>
        <dbReference type="ARBA" id="ARBA00023242"/>
    </source>
</evidence>
<gene>
    <name evidence="9" type="primary">LOC104607372</name>
</gene>
<dbReference type="InterPro" id="IPR001005">
    <property type="entry name" value="SANT/Myb"/>
</dbReference>
<dbReference type="Gene3D" id="1.10.10.60">
    <property type="entry name" value="Homeodomain-like"/>
    <property type="match status" value="2"/>
</dbReference>
<dbReference type="SMART" id="SM00717">
    <property type="entry name" value="SANT"/>
    <property type="match status" value="2"/>
</dbReference>
<dbReference type="OrthoDB" id="2143914at2759"/>
<keyword evidence="6" id="KW-0539">Nucleus</keyword>
<dbReference type="GO" id="GO:0006355">
    <property type="term" value="P:regulation of DNA-templated transcription"/>
    <property type="evidence" value="ECO:0000318"/>
    <property type="project" value="GO_Central"/>
</dbReference>
<dbReference type="FunFam" id="1.10.10.60:FF:000069">
    <property type="entry name" value="MYB transcription factor"/>
    <property type="match status" value="1"/>
</dbReference>
<evidence type="ECO:0000313" key="9">
    <source>
        <dbReference type="RefSeq" id="XP_010271304.1"/>
    </source>
</evidence>
<proteinExistence type="predicted"/>
<dbReference type="GO" id="GO:0046394">
    <property type="term" value="P:carboxylic acid biosynthetic process"/>
    <property type="evidence" value="ECO:0007669"/>
    <property type="project" value="UniProtKB-ARBA"/>
</dbReference>
<dbReference type="Pfam" id="PF00249">
    <property type="entry name" value="Myb_DNA-binding"/>
    <property type="match status" value="2"/>
</dbReference>
<sequence>MGRQPCCDKVGLKKGPWTAEEDKKLINFILTNGQCCWRAVPKLAGLLRCGKSCRLRWTNYLRPDLKRGLLSESEEQTVIDLHARLGNRWSKIASHLPGRTDNEIKNHWNTHIKKKLKKMGIDPLTHKPISISTEQPQQVHNCPMVAIDEEDQNKSQETSMQSSITEIKEENQINTSPFIYTDNSDGFCTDEVPMVELDEILVPRRPSSSTSSSSSSGSYGKQEDLQSSITEMKEENKISTSPFSYTDNSDGFWTDEVPMIKLDEILVPCLPSSLTSSSSSSSGSYGKQEHLQSSITEIKEENQISTSPFSYKDNSDGFCTDEVPMIELDEILVPCLPSSSTSSSPSSGSYGKQEDLLFSSLEWPDYDDISFWSDFNCWDLISEDGDRKLAVDPPLSQHSRMILDQESWKF</sequence>